<dbReference type="GeneID" id="38948150"/>
<dbReference type="GO" id="GO:0003735">
    <property type="term" value="F:structural constituent of ribosome"/>
    <property type="evidence" value="ECO:0007669"/>
    <property type="project" value="InterPro"/>
</dbReference>
<gene>
    <name evidence="9" type="primary">rps13</name>
</gene>
<evidence type="ECO:0000256" key="6">
    <source>
        <dbReference type="ARBA" id="ARBA00023274"/>
    </source>
</evidence>
<evidence type="ECO:0000256" key="2">
    <source>
        <dbReference type="ARBA" id="ARBA00011458"/>
    </source>
</evidence>
<dbReference type="Gene3D" id="4.10.910.10">
    <property type="entry name" value="30s ribosomal protein s13, domain 2"/>
    <property type="match status" value="1"/>
</dbReference>
<proteinExistence type="inferred from homology"/>
<dbReference type="InterPro" id="IPR027437">
    <property type="entry name" value="Rbsml_uS13_C"/>
</dbReference>
<dbReference type="EMBL" id="MK281457">
    <property type="protein sequence ID" value="QAA11944.1"/>
    <property type="molecule type" value="Genomic_DNA"/>
</dbReference>
<dbReference type="InterPro" id="IPR019980">
    <property type="entry name" value="Ribosomal_uS13_bac-type"/>
</dbReference>
<dbReference type="GO" id="GO:0019843">
    <property type="term" value="F:rRNA binding"/>
    <property type="evidence" value="ECO:0007669"/>
    <property type="project" value="UniProtKB-KW"/>
</dbReference>
<keyword evidence="5 7" id="KW-0689">Ribosomal protein</keyword>
<dbReference type="PANTHER" id="PTHR10871">
    <property type="entry name" value="30S RIBOSOMAL PROTEIN S13/40S RIBOSOMAL PROTEIN S18"/>
    <property type="match status" value="1"/>
</dbReference>
<dbReference type="Pfam" id="PF00416">
    <property type="entry name" value="Ribosomal_S13"/>
    <property type="match status" value="1"/>
</dbReference>
<evidence type="ECO:0000313" key="9">
    <source>
        <dbReference type="EMBL" id="QAA11944.1"/>
    </source>
</evidence>
<dbReference type="GO" id="GO:0015935">
    <property type="term" value="C:small ribosomal subunit"/>
    <property type="evidence" value="ECO:0007669"/>
    <property type="project" value="TreeGrafter"/>
</dbReference>
<comment type="subunit">
    <text evidence="2">Part of the 30S ribosomal subunit.</text>
</comment>
<keyword evidence="6 7" id="KW-0687">Ribonucleoprotein</keyword>
<name>A0A410D2J3_9STRA</name>
<keyword evidence="4" id="KW-0694">RNA-binding</keyword>
<geneLocation type="plastid" evidence="9"/>
<dbReference type="InterPro" id="IPR001892">
    <property type="entry name" value="Ribosomal_uS13"/>
</dbReference>
<feature type="compositionally biased region" description="Basic residues" evidence="8">
    <location>
        <begin position="109"/>
        <end position="123"/>
    </location>
</feature>
<evidence type="ECO:0000256" key="7">
    <source>
        <dbReference type="RuleBase" id="RU003830"/>
    </source>
</evidence>
<keyword evidence="3" id="KW-0699">rRNA-binding</keyword>
<dbReference type="AlphaFoldDB" id="A0A410D2J3"/>
<feature type="region of interest" description="Disordered" evidence="8">
    <location>
        <begin position="98"/>
        <end position="123"/>
    </location>
</feature>
<dbReference type="HAMAP" id="MF_01315">
    <property type="entry name" value="Ribosomal_uS13"/>
    <property type="match status" value="1"/>
</dbReference>
<sequence length="123" mass="14336">MIRIAGVDLPDSKTIEIALTYIYGIGRTRSKEILVSVEINPETKTKLLTDKEVSRLREKIEKNYTLESDLKRLVSLNIKRLVEINCYRGRRHILGLPLRGQRTKTNAQTRKRTVKKQSARRFK</sequence>
<dbReference type="SUPFAM" id="SSF46946">
    <property type="entry name" value="S13-like H2TH domain"/>
    <property type="match status" value="1"/>
</dbReference>
<dbReference type="PROSITE" id="PS50159">
    <property type="entry name" value="RIBOSOMAL_S13_2"/>
    <property type="match status" value="1"/>
</dbReference>
<protein>
    <submittedName>
        <fullName evidence="9">Ribosomal protein S13</fullName>
    </submittedName>
</protein>
<dbReference type="RefSeq" id="YP_009551007.1">
    <property type="nucleotide sequence ID" value="NC_040299.1"/>
</dbReference>
<evidence type="ECO:0000256" key="4">
    <source>
        <dbReference type="ARBA" id="ARBA00022884"/>
    </source>
</evidence>
<evidence type="ECO:0000256" key="5">
    <source>
        <dbReference type="ARBA" id="ARBA00022980"/>
    </source>
</evidence>
<dbReference type="PANTHER" id="PTHR10871:SF1">
    <property type="entry name" value="SMALL RIBOSOMAL SUBUNIT PROTEIN US13M"/>
    <property type="match status" value="1"/>
</dbReference>
<reference evidence="9" key="1">
    <citation type="journal article" date="2019" name="Genome Biol. Evol.">
        <title>Plastid Genomes and Proteins Illuminate the Evolution of Eustigmatophyte Algae and Their Bacterial Endosymbionts.</title>
        <authorList>
            <person name="Sevcikova T."/>
            <person name="Yurchenko T."/>
            <person name="Fawley K.P."/>
            <person name="Amaral R."/>
            <person name="Strnad H."/>
            <person name="Santos L.M."/>
            <person name="Fawley M.W."/>
            <person name="Elias M."/>
        </authorList>
    </citation>
    <scope>NUCLEOTIDE SEQUENCE</scope>
    <source>
        <strain evidence="9">CAUP Q 401</strain>
    </source>
</reference>
<evidence type="ECO:0000256" key="8">
    <source>
        <dbReference type="SAM" id="MobiDB-lite"/>
    </source>
</evidence>
<dbReference type="Gene3D" id="1.10.8.50">
    <property type="match status" value="1"/>
</dbReference>
<dbReference type="InterPro" id="IPR010979">
    <property type="entry name" value="Ribosomal_uS13-like_H2TH"/>
</dbReference>
<dbReference type="NCBIfam" id="TIGR03631">
    <property type="entry name" value="uS13_bact"/>
    <property type="match status" value="1"/>
</dbReference>
<organism evidence="9">
    <name type="scientific">Pseudellipsoidion edaphicum</name>
    <dbReference type="NCBI Taxonomy" id="1431838"/>
    <lineage>
        <taxon>Eukaryota</taxon>
        <taxon>Sar</taxon>
        <taxon>Stramenopiles</taxon>
        <taxon>Ochrophyta</taxon>
        <taxon>Eustigmatophyceae</taxon>
        <taxon>Eustigmatales</taxon>
        <taxon>Neomonodaceae</taxon>
        <taxon>Pseudellipsoidion</taxon>
    </lineage>
</organism>
<dbReference type="FunFam" id="1.10.8.50:FF:000001">
    <property type="entry name" value="30S ribosomal protein S13"/>
    <property type="match status" value="1"/>
</dbReference>
<dbReference type="GO" id="GO:0006412">
    <property type="term" value="P:translation"/>
    <property type="evidence" value="ECO:0007669"/>
    <property type="project" value="InterPro"/>
</dbReference>
<keyword evidence="9" id="KW-0934">Plastid</keyword>
<evidence type="ECO:0000256" key="3">
    <source>
        <dbReference type="ARBA" id="ARBA00022730"/>
    </source>
</evidence>
<evidence type="ECO:0000256" key="1">
    <source>
        <dbReference type="ARBA" id="ARBA00008080"/>
    </source>
</evidence>
<accession>A0A410D2J3</accession>
<comment type="similarity">
    <text evidence="1 7">Belongs to the universal ribosomal protein uS13 family.</text>
</comment>
<dbReference type="GO" id="GO:0005829">
    <property type="term" value="C:cytosol"/>
    <property type="evidence" value="ECO:0007669"/>
    <property type="project" value="TreeGrafter"/>
</dbReference>
<dbReference type="InterPro" id="IPR018269">
    <property type="entry name" value="Ribosomal_uS13_CS"/>
</dbReference>
<dbReference type="PIRSF" id="PIRSF002134">
    <property type="entry name" value="Ribosomal_S13"/>
    <property type="match status" value="1"/>
</dbReference>
<dbReference type="PROSITE" id="PS00646">
    <property type="entry name" value="RIBOSOMAL_S13_1"/>
    <property type="match status" value="1"/>
</dbReference>